<dbReference type="RefSeq" id="WP_201631129.1">
    <property type="nucleotide sequence ID" value="NZ_JAEQNB010000001.1"/>
</dbReference>
<feature type="transmembrane region" description="Helical" evidence="1">
    <location>
        <begin position="125"/>
        <end position="144"/>
    </location>
</feature>
<dbReference type="InterPro" id="IPR018639">
    <property type="entry name" value="DUF2062"/>
</dbReference>
<dbReference type="Pfam" id="PF09835">
    <property type="entry name" value="DUF2062"/>
    <property type="match status" value="1"/>
</dbReference>
<proteinExistence type="predicted"/>
<dbReference type="PANTHER" id="PTHR40547:SF1">
    <property type="entry name" value="SLL0298 PROTEIN"/>
    <property type="match status" value="1"/>
</dbReference>
<keyword evidence="4" id="KW-1185">Reference proteome</keyword>
<protein>
    <submittedName>
        <fullName evidence="3">DUF2062 domain-containing protein</fullName>
    </submittedName>
</protein>
<keyword evidence="1" id="KW-0472">Membrane</keyword>
<comment type="caution">
    <text evidence="3">The sequence shown here is derived from an EMBL/GenBank/DDBJ whole genome shotgun (WGS) entry which is preliminary data.</text>
</comment>
<feature type="domain" description="DUF2062" evidence="2">
    <location>
        <begin position="11"/>
        <end position="155"/>
    </location>
</feature>
<gene>
    <name evidence="3" type="ORF">JJB07_03430</name>
</gene>
<evidence type="ECO:0000313" key="4">
    <source>
        <dbReference type="Proteomes" id="UP000602284"/>
    </source>
</evidence>
<dbReference type="Proteomes" id="UP000602284">
    <property type="component" value="Unassembled WGS sequence"/>
</dbReference>
<evidence type="ECO:0000259" key="2">
    <source>
        <dbReference type="Pfam" id="PF09835"/>
    </source>
</evidence>
<sequence>MPLRERFARLKRWLKYKYLQLLRAKGGPSKVAMGFSIGLAIEMFTLPTFGLAALLIIPAVYLLRGSLPAALLGFLFGKIIYLPMAFLNRKIGALIVPDNLLAGVRFHHLHWLNHFIHIIDEALDLIVGGMIVGAALGLIAYYPVRKLLQIYMERRLEKRKHRKRPHEEDKEHAISSE</sequence>
<reference evidence="3 4" key="1">
    <citation type="submission" date="2021-01" db="EMBL/GenBank/DDBJ databases">
        <title>Tumebacillus sp. strain ITR2 16S ribosomal RNA gene Genome sequencing and assembly.</title>
        <authorList>
            <person name="Kang M."/>
        </authorList>
    </citation>
    <scope>NUCLEOTIDE SEQUENCE [LARGE SCALE GENOMIC DNA]</scope>
    <source>
        <strain evidence="3 4">ITR2</strain>
    </source>
</reference>
<organism evidence="3 4">
    <name type="scientific">Tumebacillus amylolyticus</name>
    <dbReference type="NCBI Taxonomy" id="2801339"/>
    <lineage>
        <taxon>Bacteria</taxon>
        <taxon>Bacillati</taxon>
        <taxon>Bacillota</taxon>
        <taxon>Bacilli</taxon>
        <taxon>Bacillales</taxon>
        <taxon>Alicyclobacillaceae</taxon>
        <taxon>Tumebacillus</taxon>
    </lineage>
</organism>
<dbReference type="EMBL" id="JAEQNB010000001">
    <property type="protein sequence ID" value="MBL0385693.1"/>
    <property type="molecule type" value="Genomic_DNA"/>
</dbReference>
<name>A0ABS1J7Q9_9BACL</name>
<keyword evidence="1" id="KW-1133">Transmembrane helix</keyword>
<evidence type="ECO:0000256" key="1">
    <source>
        <dbReference type="SAM" id="Phobius"/>
    </source>
</evidence>
<keyword evidence="1" id="KW-0812">Transmembrane</keyword>
<accession>A0ABS1J7Q9</accession>
<dbReference type="PANTHER" id="PTHR40547">
    <property type="entry name" value="SLL0298 PROTEIN"/>
    <property type="match status" value="1"/>
</dbReference>
<feature type="transmembrane region" description="Helical" evidence="1">
    <location>
        <begin position="67"/>
        <end position="87"/>
    </location>
</feature>
<evidence type="ECO:0000313" key="3">
    <source>
        <dbReference type="EMBL" id="MBL0385693.1"/>
    </source>
</evidence>
<feature type="transmembrane region" description="Helical" evidence="1">
    <location>
        <begin position="31"/>
        <end position="61"/>
    </location>
</feature>